<evidence type="ECO:0000256" key="13">
    <source>
        <dbReference type="HAMAP-Rule" id="MF_00138"/>
    </source>
</evidence>
<dbReference type="PANTHER" id="PTHR43472:SF1">
    <property type="entry name" value="PHOSPHORIBOSYLAMINE--GLYCINE LIGASE, CHLOROPLASTIC"/>
    <property type="match status" value="1"/>
</dbReference>
<evidence type="ECO:0000256" key="11">
    <source>
        <dbReference type="ARBA" id="ARBA00042242"/>
    </source>
</evidence>
<comment type="cofactor">
    <cofactor evidence="1">
        <name>Mn(2+)</name>
        <dbReference type="ChEBI" id="CHEBI:29035"/>
    </cofactor>
</comment>
<keyword evidence="17" id="KW-1185">Reference proteome</keyword>
<feature type="domain" description="ATP-grasp" evidence="15">
    <location>
        <begin position="107"/>
        <end position="313"/>
    </location>
</feature>
<dbReference type="AlphaFoldDB" id="A0A1M5QDJ8"/>
<reference evidence="16 17" key="1">
    <citation type="submission" date="2016-11" db="EMBL/GenBank/DDBJ databases">
        <authorList>
            <person name="Jaros S."/>
            <person name="Januszkiewicz K."/>
            <person name="Wedrychowicz H."/>
        </authorList>
    </citation>
    <scope>NUCLEOTIDE SEQUENCE [LARGE SCALE GENOMIC DNA]</scope>
    <source>
        <strain evidence="16 17">DSM 8605</strain>
    </source>
</reference>
<dbReference type="OrthoDB" id="9807240at2"/>
<dbReference type="Proteomes" id="UP000184447">
    <property type="component" value="Unassembled WGS sequence"/>
</dbReference>
<proteinExistence type="inferred from homology"/>
<protein>
    <recommendedName>
        <fullName evidence="3 13">Phosphoribosylamine--glycine ligase</fullName>
        <ecNumber evidence="3 13">6.3.4.13</ecNumber>
    </recommendedName>
    <alternativeName>
        <fullName evidence="13">GARS</fullName>
    </alternativeName>
    <alternativeName>
        <fullName evidence="11 13">Glycinamide ribonucleotide synthetase</fullName>
    </alternativeName>
    <alternativeName>
        <fullName evidence="12 13">Phosphoribosylglycinamide synthetase</fullName>
    </alternativeName>
</protein>
<keyword evidence="8 14" id="KW-0067">ATP-binding</keyword>
<organism evidence="16 17">
    <name type="scientific">Clostridium grantii DSM 8605</name>
    <dbReference type="NCBI Taxonomy" id="1121316"/>
    <lineage>
        <taxon>Bacteria</taxon>
        <taxon>Bacillati</taxon>
        <taxon>Bacillota</taxon>
        <taxon>Clostridia</taxon>
        <taxon>Eubacteriales</taxon>
        <taxon>Clostridiaceae</taxon>
        <taxon>Clostridium</taxon>
    </lineage>
</organism>
<evidence type="ECO:0000256" key="2">
    <source>
        <dbReference type="ARBA" id="ARBA00005174"/>
    </source>
</evidence>
<dbReference type="Gene3D" id="3.90.600.10">
    <property type="entry name" value="Phosphoribosylglycinamide synthetase, C-terminal domain"/>
    <property type="match status" value="1"/>
</dbReference>
<evidence type="ECO:0000256" key="6">
    <source>
        <dbReference type="ARBA" id="ARBA00022741"/>
    </source>
</evidence>
<evidence type="ECO:0000256" key="12">
    <source>
        <dbReference type="ARBA" id="ARBA00042864"/>
    </source>
</evidence>
<dbReference type="UniPathway" id="UPA00074">
    <property type="reaction ID" value="UER00125"/>
</dbReference>
<keyword evidence="4 13" id="KW-0436">Ligase</keyword>
<evidence type="ECO:0000313" key="16">
    <source>
        <dbReference type="EMBL" id="SHH12225.1"/>
    </source>
</evidence>
<comment type="similarity">
    <text evidence="10 13">Belongs to the GARS family.</text>
</comment>
<dbReference type="SUPFAM" id="SSF52440">
    <property type="entry name" value="PreATP-grasp domain"/>
    <property type="match status" value="1"/>
</dbReference>
<dbReference type="PANTHER" id="PTHR43472">
    <property type="entry name" value="PHOSPHORIBOSYLAMINE--GLYCINE LIGASE"/>
    <property type="match status" value="1"/>
</dbReference>
<dbReference type="GO" id="GO:0009113">
    <property type="term" value="P:purine nucleobase biosynthetic process"/>
    <property type="evidence" value="ECO:0007669"/>
    <property type="project" value="InterPro"/>
</dbReference>
<dbReference type="GO" id="GO:0046872">
    <property type="term" value="F:metal ion binding"/>
    <property type="evidence" value="ECO:0007669"/>
    <property type="project" value="UniProtKB-KW"/>
</dbReference>
<evidence type="ECO:0000256" key="1">
    <source>
        <dbReference type="ARBA" id="ARBA00001936"/>
    </source>
</evidence>
<dbReference type="InterPro" id="IPR013815">
    <property type="entry name" value="ATP_grasp_subdomain_1"/>
</dbReference>
<dbReference type="SMART" id="SM01209">
    <property type="entry name" value="GARS_A"/>
    <property type="match status" value="1"/>
</dbReference>
<dbReference type="InterPro" id="IPR037123">
    <property type="entry name" value="PRibGlycinamide_synth_C_sf"/>
</dbReference>
<evidence type="ECO:0000256" key="5">
    <source>
        <dbReference type="ARBA" id="ARBA00022723"/>
    </source>
</evidence>
<keyword evidence="7 13" id="KW-0658">Purine biosynthesis</keyword>
<dbReference type="GO" id="GO:0004637">
    <property type="term" value="F:phosphoribosylamine-glycine ligase activity"/>
    <property type="evidence" value="ECO:0007669"/>
    <property type="project" value="UniProtKB-UniRule"/>
</dbReference>
<evidence type="ECO:0000256" key="10">
    <source>
        <dbReference type="ARBA" id="ARBA00038345"/>
    </source>
</evidence>
<dbReference type="GO" id="GO:0006189">
    <property type="term" value="P:'de novo' IMP biosynthetic process"/>
    <property type="evidence" value="ECO:0007669"/>
    <property type="project" value="UniProtKB-UniRule"/>
</dbReference>
<dbReference type="SUPFAM" id="SSF56059">
    <property type="entry name" value="Glutathione synthetase ATP-binding domain-like"/>
    <property type="match status" value="1"/>
</dbReference>
<dbReference type="SMART" id="SM01210">
    <property type="entry name" value="GARS_C"/>
    <property type="match status" value="1"/>
</dbReference>
<keyword evidence="6 14" id="KW-0547">Nucleotide-binding</keyword>
<dbReference type="InterPro" id="IPR000115">
    <property type="entry name" value="PRibGlycinamide_synth"/>
</dbReference>
<evidence type="ECO:0000256" key="8">
    <source>
        <dbReference type="ARBA" id="ARBA00022840"/>
    </source>
</evidence>
<dbReference type="EC" id="6.3.4.13" evidence="3 13"/>
<evidence type="ECO:0000259" key="15">
    <source>
        <dbReference type="PROSITE" id="PS50975"/>
    </source>
</evidence>
<evidence type="ECO:0000313" key="17">
    <source>
        <dbReference type="Proteomes" id="UP000184447"/>
    </source>
</evidence>
<dbReference type="Gene3D" id="3.30.1490.20">
    <property type="entry name" value="ATP-grasp fold, A domain"/>
    <property type="match status" value="1"/>
</dbReference>
<dbReference type="GO" id="GO:0005524">
    <property type="term" value="F:ATP binding"/>
    <property type="evidence" value="ECO:0007669"/>
    <property type="project" value="UniProtKB-UniRule"/>
</dbReference>
<dbReference type="RefSeq" id="WP_073335747.1">
    <property type="nucleotide sequence ID" value="NZ_FQXM01000002.1"/>
</dbReference>
<evidence type="ECO:0000256" key="9">
    <source>
        <dbReference type="ARBA" id="ARBA00023211"/>
    </source>
</evidence>
<dbReference type="InterPro" id="IPR011761">
    <property type="entry name" value="ATP-grasp"/>
</dbReference>
<evidence type="ECO:0000256" key="3">
    <source>
        <dbReference type="ARBA" id="ARBA00013255"/>
    </source>
</evidence>
<dbReference type="InterPro" id="IPR011054">
    <property type="entry name" value="Rudment_hybrid_motif"/>
</dbReference>
<dbReference type="PROSITE" id="PS50975">
    <property type="entry name" value="ATP_GRASP"/>
    <property type="match status" value="1"/>
</dbReference>
<dbReference type="STRING" id="1121316.SAMN02745207_00027"/>
<dbReference type="Pfam" id="PF02844">
    <property type="entry name" value="GARS_N"/>
    <property type="match status" value="1"/>
</dbReference>
<keyword evidence="9" id="KW-0464">Manganese</keyword>
<name>A0A1M5QDJ8_9CLOT</name>
<accession>A0A1M5QDJ8</accession>
<keyword evidence="5" id="KW-0479">Metal-binding</keyword>
<dbReference type="InterPro" id="IPR020561">
    <property type="entry name" value="PRibGlycinamid_synth_ATP-grasp"/>
</dbReference>
<dbReference type="InterPro" id="IPR016185">
    <property type="entry name" value="PreATP-grasp_dom_sf"/>
</dbReference>
<evidence type="ECO:0000256" key="14">
    <source>
        <dbReference type="PROSITE-ProRule" id="PRU00409"/>
    </source>
</evidence>
<dbReference type="InterPro" id="IPR020560">
    <property type="entry name" value="PRibGlycinamide_synth_C-dom"/>
</dbReference>
<dbReference type="Pfam" id="PF02843">
    <property type="entry name" value="GARS_C"/>
    <property type="match status" value="1"/>
</dbReference>
<dbReference type="EMBL" id="FQXM01000002">
    <property type="protein sequence ID" value="SHH12225.1"/>
    <property type="molecule type" value="Genomic_DNA"/>
</dbReference>
<dbReference type="FunFam" id="3.40.50.20:FF:000006">
    <property type="entry name" value="Phosphoribosylamine--glycine ligase, chloroplastic"/>
    <property type="match status" value="1"/>
</dbReference>
<evidence type="ECO:0000256" key="7">
    <source>
        <dbReference type="ARBA" id="ARBA00022755"/>
    </source>
</evidence>
<dbReference type="InterPro" id="IPR020562">
    <property type="entry name" value="PRibGlycinamide_synth_N"/>
</dbReference>
<dbReference type="HAMAP" id="MF_00138">
    <property type="entry name" value="GARS"/>
    <property type="match status" value="1"/>
</dbReference>
<sequence>MKILIVGSGGREHAIAWKIAENDYVEKIYVAPGNGGTQVEEKCENINITDINELVAFAEDNCIDLTIVGPEVPLVDGIVDTFKEKNLKIFGPSKYAAQLEGSKVFAKEFAEKYGIKSAKYKEFTDRKKAIQYIQRSNFPLVIKADGLAAGKGVIICENEEEAIEAVNTLMVLDVFHGAGLKIIIEEFLEGVEASILSITDGKTIIPFISSKDHKQIFDNDKGPNTGGMGVIAPNFYCSDEILKEFEENLMNPTLKGIKEEKMDFVGTIFFGLMITKKGVYLLEYNVRMGDPETQAVLSLMESDYLDLMIKAVEGRLNECSVKWKEKHACCVNGVSEGYPGNYKKGHEINGIEKSKSKVFICGAELQEGKLKTTGGRVLSVVALGDNLEEARANAYEDLSNINFEGMHYRKDIGIKKEF</sequence>
<gene>
    <name evidence="13" type="primary">purD</name>
    <name evidence="16" type="ORF">SAMN02745207_00027</name>
</gene>
<comment type="pathway">
    <text evidence="2 13">Purine metabolism; IMP biosynthesis via de novo pathway; N(1)-(5-phospho-D-ribosyl)glycinamide from 5-phospho-alpha-D-ribose 1-diphosphate: step 2/2.</text>
</comment>
<dbReference type="Gene3D" id="3.40.50.20">
    <property type="match status" value="1"/>
</dbReference>
<comment type="catalytic activity">
    <reaction evidence="13">
        <text>5-phospho-beta-D-ribosylamine + glycine + ATP = N(1)-(5-phospho-beta-D-ribosyl)glycinamide + ADP + phosphate + H(+)</text>
        <dbReference type="Rhea" id="RHEA:17453"/>
        <dbReference type="ChEBI" id="CHEBI:15378"/>
        <dbReference type="ChEBI" id="CHEBI:30616"/>
        <dbReference type="ChEBI" id="CHEBI:43474"/>
        <dbReference type="ChEBI" id="CHEBI:57305"/>
        <dbReference type="ChEBI" id="CHEBI:58681"/>
        <dbReference type="ChEBI" id="CHEBI:143788"/>
        <dbReference type="ChEBI" id="CHEBI:456216"/>
        <dbReference type="EC" id="6.3.4.13"/>
    </reaction>
</comment>
<dbReference type="Gene3D" id="3.30.470.20">
    <property type="entry name" value="ATP-grasp fold, B domain"/>
    <property type="match status" value="1"/>
</dbReference>
<dbReference type="SUPFAM" id="SSF51246">
    <property type="entry name" value="Rudiment single hybrid motif"/>
    <property type="match status" value="1"/>
</dbReference>
<dbReference type="NCBIfam" id="TIGR00877">
    <property type="entry name" value="purD"/>
    <property type="match status" value="1"/>
</dbReference>
<evidence type="ECO:0000256" key="4">
    <source>
        <dbReference type="ARBA" id="ARBA00022598"/>
    </source>
</evidence>
<dbReference type="Pfam" id="PF01071">
    <property type="entry name" value="GARS_A"/>
    <property type="match status" value="1"/>
</dbReference>